<evidence type="ECO:0000256" key="2">
    <source>
        <dbReference type="ARBA" id="ARBA00022679"/>
    </source>
</evidence>
<protein>
    <recommendedName>
        <fullName evidence="3">Glycosyltransferase 2-like domain-containing protein</fullName>
    </recommendedName>
</protein>
<evidence type="ECO:0000313" key="4">
    <source>
        <dbReference type="EMBL" id="PZP50924.1"/>
    </source>
</evidence>
<dbReference type="EMBL" id="QFOI01000048">
    <property type="protein sequence ID" value="PZP50924.1"/>
    <property type="molecule type" value="Genomic_DNA"/>
</dbReference>
<name>A0A2W5F9N9_9SPHI</name>
<sequence>MVENNKIELSIIVPVYKVESYIGNFLVFLLHQGYRDQFEAVFVDDCGYDNSINIIETSLSSTNINFKVVKHCENLGVSAARNSGLDNAIGDYIYWADSDDLLEPDTVEKLFSVIRKYPSQKLFSFNARHKNIGDRDLKEWFWQDGLKEKVSSTYFLQQMYNGKVGAYLWLYLFHKDIFRSIRFDNGSVWEDAIIIPKILSAQREIVCFNDTFIYQYLLRPQSITQSLHPQMDNVVFALNQLENRLYPKKNEELYNDFVYYRTRLTMTLSRECFMRTNNFGRLMKIHKKWSKSIPMVNINTLWNIRKKRSVFFLMTMKHIPSFLYLLYKVKFLK</sequence>
<dbReference type="SUPFAM" id="SSF53448">
    <property type="entry name" value="Nucleotide-diphospho-sugar transferases"/>
    <property type="match status" value="1"/>
</dbReference>
<dbReference type="AlphaFoldDB" id="A0A2W5F9N9"/>
<evidence type="ECO:0000259" key="3">
    <source>
        <dbReference type="Pfam" id="PF00535"/>
    </source>
</evidence>
<keyword evidence="1" id="KW-0328">Glycosyltransferase</keyword>
<evidence type="ECO:0000313" key="5">
    <source>
        <dbReference type="Proteomes" id="UP000249645"/>
    </source>
</evidence>
<keyword evidence="2" id="KW-0808">Transferase</keyword>
<accession>A0A2W5F9N9</accession>
<dbReference type="PANTHER" id="PTHR22916">
    <property type="entry name" value="GLYCOSYLTRANSFERASE"/>
    <property type="match status" value="1"/>
</dbReference>
<dbReference type="CDD" id="cd00761">
    <property type="entry name" value="Glyco_tranf_GTA_type"/>
    <property type="match status" value="1"/>
</dbReference>
<reference evidence="4 5" key="1">
    <citation type="submission" date="2017-11" db="EMBL/GenBank/DDBJ databases">
        <title>Infants hospitalized years apart are colonized by the same room-sourced microbial strains.</title>
        <authorList>
            <person name="Brooks B."/>
            <person name="Olm M.R."/>
            <person name="Firek B.A."/>
            <person name="Baker R."/>
            <person name="Thomas B.C."/>
            <person name="Morowitz M.J."/>
            <person name="Banfield J.F."/>
        </authorList>
    </citation>
    <scope>NUCLEOTIDE SEQUENCE [LARGE SCALE GENOMIC DNA]</scope>
    <source>
        <strain evidence="4">S2_009_000_R2_76</strain>
    </source>
</reference>
<evidence type="ECO:0000256" key="1">
    <source>
        <dbReference type="ARBA" id="ARBA00022676"/>
    </source>
</evidence>
<dbReference type="InterPro" id="IPR029044">
    <property type="entry name" value="Nucleotide-diphossugar_trans"/>
</dbReference>
<organism evidence="4 5">
    <name type="scientific">Pseudopedobacter saltans</name>
    <dbReference type="NCBI Taxonomy" id="151895"/>
    <lineage>
        <taxon>Bacteria</taxon>
        <taxon>Pseudomonadati</taxon>
        <taxon>Bacteroidota</taxon>
        <taxon>Sphingobacteriia</taxon>
        <taxon>Sphingobacteriales</taxon>
        <taxon>Sphingobacteriaceae</taxon>
        <taxon>Pseudopedobacter</taxon>
    </lineage>
</organism>
<dbReference type="Pfam" id="PF00535">
    <property type="entry name" value="Glycos_transf_2"/>
    <property type="match status" value="1"/>
</dbReference>
<proteinExistence type="predicted"/>
<dbReference type="PANTHER" id="PTHR22916:SF51">
    <property type="entry name" value="GLYCOSYLTRANSFERASE EPSH-RELATED"/>
    <property type="match status" value="1"/>
</dbReference>
<dbReference type="Gene3D" id="3.90.550.10">
    <property type="entry name" value="Spore Coat Polysaccharide Biosynthesis Protein SpsA, Chain A"/>
    <property type="match status" value="1"/>
</dbReference>
<dbReference type="GO" id="GO:0016758">
    <property type="term" value="F:hexosyltransferase activity"/>
    <property type="evidence" value="ECO:0007669"/>
    <property type="project" value="UniProtKB-ARBA"/>
</dbReference>
<comment type="caution">
    <text evidence="4">The sequence shown here is derived from an EMBL/GenBank/DDBJ whole genome shotgun (WGS) entry which is preliminary data.</text>
</comment>
<gene>
    <name evidence="4" type="ORF">DI598_04450</name>
</gene>
<feature type="domain" description="Glycosyltransferase 2-like" evidence="3">
    <location>
        <begin position="10"/>
        <end position="119"/>
    </location>
</feature>
<dbReference type="Proteomes" id="UP000249645">
    <property type="component" value="Unassembled WGS sequence"/>
</dbReference>
<dbReference type="InterPro" id="IPR001173">
    <property type="entry name" value="Glyco_trans_2-like"/>
</dbReference>